<dbReference type="Ensembl" id="ENSCABT00000006554.1">
    <property type="protein sequence ID" value="ENSCABP00000006019.1"/>
    <property type="gene ID" value="ENSCABG00000004529.1"/>
</dbReference>
<dbReference type="GO" id="GO:0045202">
    <property type="term" value="C:synapse"/>
    <property type="evidence" value="ECO:0007669"/>
    <property type="project" value="GOC"/>
</dbReference>
<feature type="transmembrane region" description="Helical" evidence="5">
    <location>
        <begin position="28"/>
        <end position="50"/>
    </location>
</feature>
<keyword evidence="5" id="KW-1133">Transmembrane helix</keyword>
<reference evidence="6" key="1">
    <citation type="submission" date="2025-08" db="UniProtKB">
        <authorList>
            <consortium name="Ensembl"/>
        </authorList>
    </citation>
    <scope>IDENTIFICATION</scope>
</reference>
<dbReference type="PANTHER" id="PTHR24248:SF143">
    <property type="entry name" value="D(4) DOPAMINE RECEPTOR"/>
    <property type="match status" value="1"/>
</dbReference>
<sequence>QARDKEREVDGLNYGRGAGNPSAPGYNFAALVFGVFLILCVLGGNLLVCLSVCSERALKTTTNYFIVSLAVRCWMVHSGSYHRAPVPFCAVGCGRKEGSGHSASVPTPCNASLHFPAVTFFLSMGHL</sequence>
<keyword evidence="3" id="KW-0675">Receptor</keyword>
<dbReference type="GeneTree" id="ENSGT00940000160974"/>
<dbReference type="GO" id="GO:0060158">
    <property type="term" value="P:phospholipase C-activating dopamine receptor signaling pathway"/>
    <property type="evidence" value="ECO:0007669"/>
    <property type="project" value="TreeGrafter"/>
</dbReference>
<keyword evidence="5" id="KW-0472">Membrane</keyword>
<dbReference type="GO" id="GO:0014059">
    <property type="term" value="P:regulation of dopamine secretion"/>
    <property type="evidence" value="ECO:0007669"/>
    <property type="project" value="TreeGrafter"/>
</dbReference>
<dbReference type="GO" id="GO:0004930">
    <property type="term" value="F:G protein-coupled receptor activity"/>
    <property type="evidence" value="ECO:0007669"/>
    <property type="project" value="UniProtKB-KW"/>
</dbReference>
<comment type="subcellular location">
    <subcellularLocation>
        <location evidence="1">Membrane</location>
        <topology evidence="1">Multi-pass membrane protein</topology>
    </subcellularLocation>
</comment>
<dbReference type="SUPFAM" id="SSF81321">
    <property type="entry name" value="Family A G protein-coupled receptor-like"/>
    <property type="match status" value="1"/>
</dbReference>
<name>A0A8C0GA95_CHEAB</name>
<evidence type="ECO:0000256" key="3">
    <source>
        <dbReference type="ARBA" id="ARBA00023170"/>
    </source>
</evidence>
<reference evidence="6" key="2">
    <citation type="submission" date="2025-09" db="UniProtKB">
        <authorList>
            <consortium name="Ensembl"/>
        </authorList>
    </citation>
    <scope>IDENTIFICATION</scope>
</reference>
<evidence type="ECO:0000256" key="1">
    <source>
        <dbReference type="ARBA" id="ARBA00004141"/>
    </source>
</evidence>
<evidence type="ECO:0000256" key="2">
    <source>
        <dbReference type="ARBA" id="ARBA00023040"/>
    </source>
</evidence>
<keyword evidence="5" id="KW-0812">Transmembrane</keyword>
<evidence type="ECO:0000313" key="7">
    <source>
        <dbReference type="Proteomes" id="UP000694404"/>
    </source>
</evidence>
<protein>
    <submittedName>
        <fullName evidence="6">Uncharacterized protein</fullName>
    </submittedName>
</protein>
<dbReference type="GO" id="GO:0005886">
    <property type="term" value="C:plasma membrane"/>
    <property type="evidence" value="ECO:0007669"/>
    <property type="project" value="TreeGrafter"/>
</dbReference>
<dbReference type="Proteomes" id="UP000694404">
    <property type="component" value="Unplaced"/>
</dbReference>
<dbReference type="GO" id="GO:0007195">
    <property type="term" value="P:adenylate cyclase-inhibiting dopamine receptor signaling pathway"/>
    <property type="evidence" value="ECO:0007669"/>
    <property type="project" value="TreeGrafter"/>
</dbReference>
<dbReference type="AlphaFoldDB" id="A0A8C0GA95"/>
<accession>A0A8C0GA95</accession>
<dbReference type="GO" id="GO:0043266">
    <property type="term" value="P:regulation of potassium ion transport"/>
    <property type="evidence" value="ECO:0007669"/>
    <property type="project" value="TreeGrafter"/>
</dbReference>
<evidence type="ECO:0000256" key="4">
    <source>
        <dbReference type="ARBA" id="ARBA00023224"/>
    </source>
</evidence>
<proteinExistence type="predicted"/>
<keyword evidence="4" id="KW-0807">Transducer</keyword>
<dbReference type="GO" id="GO:0001591">
    <property type="term" value="F:dopamine neurotransmitter receptor activity, coupled via Gi/Go"/>
    <property type="evidence" value="ECO:0007669"/>
    <property type="project" value="TreeGrafter"/>
</dbReference>
<keyword evidence="2" id="KW-0297">G-protein coupled receptor</keyword>
<dbReference type="GO" id="GO:0051481">
    <property type="term" value="P:negative regulation of cytosolic calcium ion concentration"/>
    <property type="evidence" value="ECO:0007669"/>
    <property type="project" value="TreeGrafter"/>
</dbReference>
<dbReference type="GO" id="GO:0051967">
    <property type="term" value="P:negative regulation of synaptic transmission, glutamatergic"/>
    <property type="evidence" value="ECO:0007669"/>
    <property type="project" value="TreeGrafter"/>
</dbReference>
<dbReference type="PANTHER" id="PTHR24248">
    <property type="entry name" value="ADRENERGIC RECEPTOR-RELATED G-PROTEIN COUPLED RECEPTOR"/>
    <property type="match status" value="1"/>
</dbReference>
<evidence type="ECO:0000313" key="6">
    <source>
        <dbReference type="Ensembl" id="ENSCABP00000006019.1"/>
    </source>
</evidence>
<organism evidence="6 7">
    <name type="scientific">Chelonoidis abingdonii</name>
    <name type="common">Abingdon island giant tortoise</name>
    <name type="synonym">Testudo abingdonii</name>
    <dbReference type="NCBI Taxonomy" id="106734"/>
    <lineage>
        <taxon>Eukaryota</taxon>
        <taxon>Metazoa</taxon>
        <taxon>Chordata</taxon>
        <taxon>Craniata</taxon>
        <taxon>Vertebrata</taxon>
        <taxon>Euteleostomi</taxon>
        <taxon>Archelosauria</taxon>
        <taxon>Testudinata</taxon>
        <taxon>Testudines</taxon>
        <taxon>Cryptodira</taxon>
        <taxon>Durocryptodira</taxon>
        <taxon>Testudinoidea</taxon>
        <taxon>Testudinidae</taxon>
        <taxon>Chelonoidis</taxon>
    </lineage>
</organism>
<dbReference type="Gene3D" id="1.20.1070.10">
    <property type="entry name" value="Rhodopsin 7-helix transmembrane proteins"/>
    <property type="match status" value="1"/>
</dbReference>
<evidence type="ECO:0000256" key="5">
    <source>
        <dbReference type="SAM" id="Phobius"/>
    </source>
</evidence>
<keyword evidence="7" id="KW-1185">Reference proteome</keyword>